<evidence type="ECO:0000259" key="5">
    <source>
        <dbReference type="Pfam" id="PF15469"/>
    </source>
</evidence>
<proteinExistence type="inferred from homology"/>
<gene>
    <name evidence="6" type="ORF">SPARVUS_LOCUS5592587</name>
</gene>
<dbReference type="InterPro" id="IPR039481">
    <property type="entry name" value="EXOC2/Sec5_N_dom"/>
</dbReference>
<dbReference type="PANTHER" id="PTHR13043:SF1">
    <property type="entry name" value="EXOCYST COMPLEX COMPONENT 2"/>
    <property type="match status" value="1"/>
</dbReference>
<dbReference type="InterPro" id="IPR029175">
    <property type="entry name" value="EXOC2/Sec5"/>
</dbReference>
<dbReference type="Pfam" id="PF15469">
    <property type="entry name" value="Sec5"/>
    <property type="match status" value="1"/>
</dbReference>
<evidence type="ECO:0000313" key="6">
    <source>
        <dbReference type="EMBL" id="CAI9562315.1"/>
    </source>
</evidence>
<dbReference type="Proteomes" id="UP001162483">
    <property type="component" value="Unassembled WGS sequence"/>
</dbReference>
<comment type="function">
    <text evidence="4">Component of the exocyst complex involved in the docking of exocytic vesicles with fusion sites on the plasma membrane.</text>
</comment>
<keyword evidence="4" id="KW-0653">Protein transport</keyword>
<keyword evidence="7" id="KW-1185">Reference proteome</keyword>
<comment type="subunit">
    <text evidence="4">Component of the exocyst complex.</text>
</comment>
<reference evidence="6" key="1">
    <citation type="submission" date="2023-05" db="EMBL/GenBank/DDBJ databases">
        <authorList>
            <person name="Stuckert A."/>
        </authorList>
    </citation>
    <scope>NUCLEOTIDE SEQUENCE</scope>
</reference>
<evidence type="ECO:0000256" key="3">
    <source>
        <dbReference type="ARBA" id="ARBA00022483"/>
    </source>
</evidence>
<comment type="caution">
    <text evidence="6">The sequence shown here is derived from an EMBL/GenBank/DDBJ whole genome shotgun (WGS) entry which is preliminary data.</text>
</comment>
<dbReference type="PANTHER" id="PTHR13043">
    <property type="entry name" value="EXOCYST COMPLEX COMPONENT SEC5"/>
    <property type="match status" value="1"/>
</dbReference>
<protein>
    <recommendedName>
        <fullName evidence="4">Exocyst complex component 2</fullName>
    </recommendedName>
</protein>
<keyword evidence="2 4" id="KW-0813">Transport</keyword>
<feature type="domain" description="Exocyst complex component EXOC2/Sec5 N-terminal" evidence="5">
    <location>
        <begin position="42"/>
        <end position="227"/>
    </location>
</feature>
<evidence type="ECO:0000256" key="4">
    <source>
        <dbReference type="RuleBase" id="RU365069"/>
    </source>
</evidence>
<name>A0ABN9CQ61_9NEOB</name>
<evidence type="ECO:0000313" key="7">
    <source>
        <dbReference type="Proteomes" id="UP001162483"/>
    </source>
</evidence>
<keyword evidence="3 4" id="KW-0268">Exocytosis</keyword>
<accession>A0ABN9CQ61</accession>
<feature type="non-terminal residue" evidence="6">
    <location>
        <position position="229"/>
    </location>
</feature>
<evidence type="ECO:0000256" key="1">
    <source>
        <dbReference type="ARBA" id="ARBA00010578"/>
    </source>
</evidence>
<dbReference type="EMBL" id="CATNWA010011797">
    <property type="protein sequence ID" value="CAI9562315.1"/>
    <property type="molecule type" value="Genomic_DNA"/>
</dbReference>
<comment type="similarity">
    <text evidence="1 4">Belongs to the SEC5 family.</text>
</comment>
<sequence length="229" mass="26070">MIQEVMQSLVKLIRGALLPFTISEEDLKQYGGWELKSELSGPWLAHVVKTVRLSYESLTALEIPNDMLQSIQDLILDLRVRCVIVTLQHTAEEVKRLADKEDWVVDNEGLTSLPSHFEQCVLQSLQSLKGVLECKPAEASIFQHQRTQDDVCLLCINIIQAFISTLEYLSTKPDGEVDTKHIHEEPAITSEKRLLIVLSNCRYLGRHTLLNIAEHFEKHAFQGIEKITQ</sequence>
<organism evidence="6 7">
    <name type="scientific">Staurois parvus</name>
    <dbReference type="NCBI Taxonomy" id="386267"/>
    <lineage>
        <taxon>Eukaryota</taxon>
        <taxon>Metazoa</taxon>
        <taxon>Chordata</taxon>
        <taxon>Craniata</taxon>
        <taxon>Vertebrata</taxon>
        <taxon>Euteleostomi</taxon>
        <taxon>Amphibia</taxon>
        <taxon>Batrachia</taxon>
        <taxon>Anura</taxon>
        <taxon>Neobatrachia</taxon>
        <taxon>Ranoidea</taxon>
        <taxon>Ranidae</taxon>
        <taxon>Staurois</taxon>
    </lineage>
</organism>
<evidence type="ECO:0000256" key="2">
    <source>
        <dbReference type="ARBA" id="ARBA00022448"/>
    </source>
</evidence>